<feature type="compositionally biased region" description="Basic and acidic residues" evidence="14">
    <location>
        <begin position="201"/>
        <end position="210"/>
    </location>
</feature>
<dbReference type="Gene3D" id="2.60.40.790">
    <property type="match status" value="1"/>
</dbReference>
<keyword evidence="5" id="KW-0547">Nucleotide-binding</keyword>
<dbReference type="SUPFAM" id="SSF63748">
    <property type="entry name" value="Tudor/PWWP/MBT"/>
    <property type="match status" value="2"/>
</dbReference>
<name>A0AAW1DKS7_9HEMI</name>
<feature type="domain" description="Helicase ATP-binding" evidence="16">
    <location>
        <begin position="821"/>
        <end position="1007"/>
    </location>
</feature>
<dbReference type="GO" id="GO:0005737">
    <property type="term" value="C:cytoplasm"/>
    <property type="evidence" value="ECO:0007669"/>
    <property type="project" value="UniProtKB-ARBA"/>
</dbReference>
<evidence type="ECO:0000256" key="1">
    <source>
        <dbReference type="ARBA" id="ARBA00012552"/>
    </source>
</evidence>
<keyword evidence="10" id="KW-0744">Spermatogenesis</keyword>
<dbReference type="InterPro" id="IPR035437">
    <property type="entry name" value="SNase_OB-fold_sf"/>
</dbReference>
<feature type="compositionally biased region" description="Basic and acidic residues" evidence="14">
    <location>
        <begin position="403"/>
        <end position="426"/>
    </location>
</feature>
<dbReference type="Gene3D" id="2.30.30.140">
    <property type="match status" value="1"/>
</dbReference>
<dbReference type="Gene3D" id="2.40.50.90">
    <property type="match status" value="1"/>
</dbReference>
<dbReference type="SUPFAM" id="SSF49764">
    <property type="entry name" value="HSP20-like chaperones"/>
    <property type="match status" value="1"/>
</dbReference>
<evidence type="ECO:0000256" key="2">
    <source>
        <dbReference type="ARBA" id="ARBA00013352"/>
    </source>
</evidence>
<dbReference type="CDD" id="cd20435">
    <property type="entry name" value="Tudor_TDRD12_rpt2"/>
    <property type="match status" value="1"/>
</dbReference>
<proteinExistence type="predicted"/>
<dbReference type="Pfam" id="PF00567">
    <property type="entry name" value="TUDOR"/>
    <property type="match status" value="1"/>
</dbReference>
<dbReference type="PROSITE" id="PS50304">
    <property type="entry name" value="TUDOR"/>
    <property type="match status" value="1"/>
</dbReference>
<feature type="region of interest" description="Disordered" evidence="14">
    <location>
        <begin position="35"/>
        <end position="62"/>
    </location>
</feature>
<dbReference type="PANTHER" id="PTHR22655:SF2">
    <property type="entry name" value="ATP-DEPENDENT RNA HELICASE TDRD12-RELATED"/>
    <property type="match status" value="1"/>
</dbReference>
<keyword evidence="20" id="KW-1185">Reference proteome</keyword>
<dbReference type="Pfam" id="PF00270">
    <property type="entry name" value="DEAD"/>
    <property type="match status" value="1"/>
</dbReference>
<dbReference type="GO" id="GO:0042078">
    <property type="term" value="P:germ-line stem cell division"/>
    <property type="evidence" value="ECO:0007669"/>
    <property type="project" value="TreeGrafter"/>
</dbReference>
<keyword evidence="8" id="KW-0347">Helicase</keyword>
<feature type="domain" description="Tudor" evidence="15">
    <location>
        <begin position="1552"/>
        <end position="1616"/>
    </location>
</feature>
<feature type="compositionally biased region" description="Polar residues" evidence="14">
    <location>
        <begin position="151"/>
        <end position="166"/>
    </location>
</feature>
<feature type="compositionally biased region" description="Basic and acidic residues" evidence="14">
    <location>
        <begin position="139"/>
        <end position="150"/>
    </location>
</feature>
<feature type="compositionally biased region" description="Polar residues" evidence="14">
    <location>
        <begin position="86"/>
        <end position="111"/>
    </location>
</feature>
<feature type="region of interest" description="Disordered" evidence="14">
    <location>
        <begin position="86"/>
        <end position="275"/>
    </location>
</feature>
<evidence type="ECO:0000256" key="6">
    <source>
        <dbReference type="ARBA" id="ARBA00022782"/>
    </source>
</evidence>
<evidence type="ECO:0000259" key="17">
    <source>
        <dbReference type="PROSITE" id="PS51194"/>
    </source>
</evidence>
<keyword evidence="7" id="KW-0378">Hydrolase</keyword>
<feature type="region of interest" description="Disordered" evidence="14">
    <location>
        <begin position="1"/>
        <end position="22"/>
    </location>
</feature>
<evidence type="ECO:0000256" key="12">
    <source>
        <dbReference type="ARBA" id="ARBA00023254"/>
    </source>
</evidence>
<feature type="compositionally biased region" description="Polar residues" evidence="14">
    <location>
        <begin position="532"/>
        <end position="544"/>
    </location>
</feature>
<keyword evidence="3" id="KW-0217">Developmental protein</keyword>
<dbReference type="GO" id="GO:0007283">
    <property type="term" value="P:spermatogenesis"/>
    <property type="evidence" value="ECO:0007669"/>
    <property type="project" value="UniProtKB-KW"/>
</dbReference>
<evidence type="ECO:0000256" key="7">
    <source>
        <dbReference type="ARBA" id="ARBA00022801"/>
    </source>
</evidence>
<feature type="compositionally biased region" description="Basic and acidic residues" evidence="14">
    <location>
        <begin position="512"/>
        <end position="531"/>
    </location>
</feature>
<dbReference type="PANTHER" id="PTHR22655">
    <property type="entry name" value="ATP-DEPENDENT RNA HELICASE TDRD12-RELATED"/>
    <property type="match status" value="1"/>
</dbReference>
<evidence type="ECO:0000256" key="14">
    <source>
        <dbReference type="SAM" id="MobiDB-lite"/>
    </source>
</evidence>
<keyword evidence="11" id="KW-0943">RNA-mediated gene silencing</keyword>
<feature type="compositionally biased region" description="Basic and acidic residues" evidence="14">
    <location>
        <begin position="53"/>
        <end position="62"/>
    </location>
</feature>
<dbReference type="PROSITE" id="PS51192">
    <property type="entry name" value="HELICASE_ATP_BIND_1"/>
    <property type="match status" value="1"/>
</dbReference>
<feature type="domain" description="CS" evidence="18">
    <location>
        <begin position="1860"/>
        <end position="1947"/>
    </location>
</feature>
<feature type="domain" description="Helicase C-terminal" evidence="17">
    <location>
        <begin position="1032"/>
        <end position="1195"/>
    </location>
</feature>
<dbReference type="EC" id="3.6.4.13" evidence="1"/>
<dbReference type="GO" id="GO:0031047">
    <property type="term" value="P:regulatory ncRNA-mediated gene silencing"/>
    <property type="evidence" value="ECO:0007669"/>
    <property type="project" value="UniProtKB-KW"/>
</dbReference>
<keyword evidence="4" id="KW-0677">Repeat</keyword>
<dbReference type="InterPro" id="IPR001650">
    <property type="entry name" value="Helicase_C-like"/>
</dbReference>
<dbReference type="GO" id="GO:0003676">
    <property type="term" value="F:nucleic acid binding"/>
    <property type="evidence" value="ECO:0007669"/>
    <property type="project" value="InterPro"/>
</dbReference>
<protein>
    <recommendedName>
        <fullName evidence="2">Probable ATP-dependent RNA helicase spindle-E</fullName>
        <ecNumber evidence="1">3.6.4.13</ecNumber>
    </recommendedName>
</protein>
<evidence type="ECO:0000256" key="8">
    <source>
        <dbReference type="ARBA" id="ARBA00022806"/>
    </source>
</evidence>
<dbReference type="PROSITE" id="PS51194">
    <property type="entry name" value="HELICASE_CTER"/>
    <property type="match status" value="1"/>
</dbReference>
<sequence length="2037" mass="229749">MDQTPNIQKAKEAGASSFSSKLGRHMRKLALSSLESNVIRPSEEEVSNQQSKINDKTEIDHKQSEALNLKITISRDGKREIIESSTLPNQLCSEETSLSSDTSANISNLDSSNERETSNDELKVEAESGRHKKKLSGKIHRDIRIQHKTQDPFTSNNALTSTCTSDSEPKDTKENVSHHHTKKAIRGRSTFSTKNSLFDKTSSDKDEKINTEQNSSSNEPVDRDAVSKVDSDSQNIGISSDLQVASPKKDSAFGNNGSVRNEKNTSSNEPFQLSSTQALRSSIDREILNKVGSNDSNSQNIGISSDLPAASLEKDSACVDKDILNKVSTDCSDSFITNIKSGLEATSPRGISPDKQLPNLPSTTTVKSMGRGYVFSKILGSLYDSHSKKFTCSKSGGVDEEETISKQKSNDETSFAHKESISDNRTDTVNSSNNFARDVLNKVSSSNLDSENTSQSPDLQATFQESISSNIKLPNLSSTATVKSMGRGYIFNKILGNHDTRVTTRTESSSVDQEKTAIKPNHGELVPENKTDLPSSSNTLNKVDSNDSVSLNIQKCFGRGRKICSPEKNFRDSLKLQLSHKEINQTKVEEVSSLTSPISDGPEDTSSILSNKTNLPLLNPDSLLGRVLGKIVKGDTMEQTPASMKTNQSFDEKSASTICEDDFSETKTDIDKKTFTSHRNVQESESERLVEQVTKPVDETFSSANELDKQNDIGEQDDNLGNISYDSSISSVSEQLLPRSKYVEEGSTSTSDFNKYSDDESPVCYNDETRSKLQTTGSILHGDVPINTVSKVNDLQVHNLIMKNLEYKRITDLTRCQMVSIPVVAEKRNFVLIGPPRSKKTSAWLIPILNHLLYDEQTEPKKSPKCIVIVPGSQRVRQIARLCSAYVGAKLTTIGTHGGGLELERKDELLSGVDILISTPRCCLRLFRSKYVISSDRLRYFVIDNAHDVLTRFSPEMNLLKSGLDYLTQVREKFNEDSSLQTILVSTMWTKEIENISLNWMKMPVICFTSFLEAAIYSRINLNLHIVRINDKVTKLFDMICKNNITRTVIVCNCSEETKQLRAKLSTLPRVVIVAHEDMLPTLLPGVQDAWNKAESVPLLICTDFVTSDLNISNAKWLIHYSVPTNKTNFRDRFKFIKDYFIDRIKNKDIEKPNCKADIFIDESTEHLFPKMVELLDRLEQPVSDDWRFQAKEIEKRIEMEKVDTLFCENIFQFAQCWKVSCKQRHVIDSSKDAPKLEPAIKSFVEVHVLDVISPTHLIVRIKSHSKKLFSDKIEVKSNYLYIALKLAEFYAEKENRCRHGRTIIGDVVGVAIKDSFARAKVVNIISRDKKSNAIEVELYLLDKGTYLTENVENLFSLPVELRGLPDEAVNVYITGLVPLDLDHSWSHTAIKYISKRIMELQYDESREIMIIGQVELVIGTTLLLDKLLFYEEPPKGCTSPWLIESLRQLIISSNYGILNPGYKIILSKLAEEAGIETPKDLCKVNLLPKKKQKEECRWAHLLSDEEYFVNIIVAEDIKTFFVRPTKFLHSLKQLEKDLNDQMKKNSVILEEFNVGTVCCAKVPDEDNFNRGIIIEPHEKEPLNDSEVELLFVDYGDRVVLEKSELFELPEGFVARLPFQAVECGLAGIDPISSEEVSKVAVNRLYEITSDKDGYSSIFLKVIKCAGKAEFTGGSLYDVVLIDKNDDKFVLINEEMVKLGFAHWNDETKDVVLSFKKRETEKPKSESLIECKNKSTDVAEKPLSLATVTSPSADTLNDSVFEIMNEKFDINDFEVVGNFYNEMFKKMFGGAQMNTDQLDVENTSLVSKDSSVVIKEIDSECEENLETNSDQNTNLHLEDLSESEDDFVDDNVCNLKRISVYSPTVHWRQSPTYVWIKVLLPDVKQFKLFWSMSYVNFHTMIDDKLYWVDIDLFGSINPDTVMHKVTGLYFEVRLTKLLRGFSWPRIFYSNVKLRNVIHDPDKVSLDEDDEKEDLSLIPSYVERSEEISKQSTTTKKHTNLYTKFNYHALEDNSGSSGESDIDDFFPVPEAVENLYED</sequence>
<evidence type="ECO:0000256" key="4">
    <source>
        <dbReference type="ARBA" id="ARBA00022737"/>
    </source>
</evidence>
<evidence type="ECO:0000256" key="11">
    <source>
        <dbReference type="ARBA" id="ARBA00023158"/>
    </source>
</evidence>
<feature type="region of interest" description="Disordered" evidence="14">
    <location>
        <begin position="502"/>
        <end position="544"/>
    </location>
</feature>
<feature type="region of interest" description="Disordered" evidence="14">
    <location>
        <begin position="393"/>
        <end position="433"/>
    </location>
</feature>
<dbReference type="Gene3D" id="3.40.50.300">
    <property type="entry name" value="P-loop containing nucleotide triphosphate hydrolases"/>
    <property type="match status" value="2"/>
</dbReference>
<dbReference type="PROSITE" id="PS51203">
    <property type="entry name" value="CS"/>
    <property type="match status" value="1"/>
</dbReference>
<feature type="compositionally biased region" description="Polar residues" evidence="14">
    <location>
        <begin position="232"/>
        <end position="243"/>
    </location>
</feature>
<dbReference type="SMART" id="SM00333">
    <property type="entry name" value="TUDOR"/>
    <property type="match status" value="1"/>
</dbReference>
<evidence type="ECO:0000256" key="3">
    <source>
        <dbReference type="ARBA" id="ARBA00022473"/>
    </source>
</evidence>
<dbReference type="Proteomes" id="UP001461498">
    <property type="component" value="Unassembled WGS sequence"/>
</dbReference>
<dbReference type="EMBL" id="JAPXFL010000002">
    <property type="protein sequence ID" value="KAK9510295.1"/>
    <property type="molecule type" value="Genomic_DNA"/>
</dbReference>
<dbReference type="GO" id="GO:0005524">
    <property type="term" value="F:ATP binding"/>
    <property type="evidence" value="ECO:0007669"/>
    <property type="project" value="UniProtKB-KW"/>
</dbReference>
<dbReference type="InterPro" id="IPR011545">
    <property type="entry name" value="DEAD/DEAH_box_helicase_dom"/>
</dbReference>
<gene>
    <name evidence="19" type="ORF">O3M35_005112</name>
</gene>
<evidence type="ECO:0000256" key="5">
    <source>
        <dbReference type="ARBA" id="ARBA00022741"/>
    </source>
</evidence>
<feature type="compositionally biased region" description="Basic and acidic residues" evidence="14">
    <location>
        <begin position="112"/>
        <end position="129"/>
    </location>
</feature>
<evidence type="ECO:0000256" key="10">
    <source>
        <dbReference type="ARBA" id="ARBA00022871"/>
    </source>
</evidence>
<accession>A0AAW1DKS7</accession>
<evidence type="ECO:0000313" key="20">
    <source>
        <dbReference type="Proteomes" id="UP001461498"/>
    </source>
</evidence>
<reference evidence="19 20" key="1">
    <citation type="submission" date="2022-12" db="EMBL/GenBank/DDBJ databases">
        <title>Chromosome-level genome assembly of true bugs.</title>
        <authorList>
            <person name="Ma L."/>
            <person name="Li H."/>
        </authorList>
    </citation>
    <scope>NUCLEOTIDE SEQUENCE [LARGE SCALE GENOMIC DNA]</scope>
    <source>
        <strain evidence="19">Lab_2022b</strain>
    </source>
</reference>
<feature type="compositionally biased region" description="Polar residues" evidence="14">
    <location>
        <begin position="253"/>
        <end position="275"/>
    </location>
</feature>
<feature type="compositionally biased region" description="Basic and acidic residues" evidence="14">
    <location>
        <begin position="167"/>
        <end position="177"/>
    </location>
</feature>
<dbReference type="SMART" id="SM00487">
    <property type="entry name" value="DEXDc"/>
    <property type="match status" value="1"/>
</dbReference>
<feature type="compositionally biased region" description="Polar residues" evidence="14">
    <location>
        <begin position="189"/>
        <end position="200"/>
    </location>
</feature>
<evidence type="ECO:0000256" key="9">
    <source>
        <dbReference type="ARBA" id="ARBA00022840"/>
    </source>
</evidence>
<dbReference type="GO" id="GO:0051321">
    <property type="term" value="P:meiotic cell cycle"/>
    <property type="evidence" value="ECO:0007669"/>
    <property type="project" value="UniProtKB-KW"/>
</dbReference>
<feature type="region of interest" description="Disordered" evidence="14">
    <location>
        <begin position="700"/>
        <end position="725"/>
    </location>
</feature>
<keyword evidence="9" id="KW-0067">ATP-binding</keyword>
<dbReference type="InterPro" id="IPR014001">
    <property type="entry name" value="Helicase_ATP-bd"/>
</dbReference>
<dbReference type="InterPro" id="IPR007052">
    <property type="entry name" value="CS_dom"/>
</dbReference>
<feature type="compositionally biased region" description="Basic and acidic residues" evidence="14">
    <location>
        <begin position="220"/>
        <end position="231"/>
    </location>
</feature>
<comment type="caution">
    <text evidence="19">The sequence shown here is derived from an EMBL/GenBank/DDBJ whole genome shotgun (WGS) entry which is preliminary data.</text>
</comment>
<organism evidence="19 20">
    <name type="scientific">Rhynocoris fuscipes</name>
    <dbReference type="NCBI Taxonomy" id="488301"/>
    <lineage>
        <taxon>Eukaryota</taxon>
        <taxon>Metazoa</taxon>
        <taxon>Ecdysozoa</taxon>
        <taxon>Arthropoda</taxon>
        <taxon>Hexapoda</taxon>
        <taxon>Insecta</taxon>
        <taxon>Pterygota</taxon>
        <taxon>Neoptera</taxon>
        <taxon>Paraneoptera</taxon>
        <taxon>Hemiptera</taxon>
        <taxon>Heteroptera</taxon>
        <taxon>Panheteroptera</taxon>
        <taxon>Cimicomorpha</taxon>
        <taxon>Reduviidae</taxon>
        <taxon>Harpactorinae</taxon>
        <taxon>Harpactorini</taxon>
        <taxon>Rhynocoris</taxon>
    </lineage>
</organism>
<evidence type="ECO:0000259" key="18">
    <source>
        <dbReference type="PROSITE" id="PS51203"/>
    </source>
</evidence>
<comment type="catalytic activity">
    <reaction evidence="13">
        <text>ATP + H2O = ADP + phosphate + H(+)</text>
        <dbReference type="Rhea" id="RHEA:13065"/>
        <dbReference type="ChEBI" id="CHEBI:15377"/>
        <dbReference type="ChEBI" id="CHEBI:15378"/>
        <dbReference type="ChEBI" id="CHEBI:30616"/>
        <dbReference type="ChEBI" id="CHEBI:43474"/>
        <dbReference type="ChEBI" id="CHEBI:456216"/>
        <dbReference type="EC" id="3.6.4.13"/>
    </reaction>
</comment>
<keyword evidence="12" id="KW-0469">Meiosis</keyword>
<evidence type="ECO:0000313" key="19">
    <source>
        <dbReference type="EMBL" id="KAK9510295.1"/>
    </source>
</evidence>
<dbReference type="SUPFAM" id="SSF52540">
    <property type="entry name" value="P-loop containing nucleoside triphosphate hydrolases"/>
    <property type="match status" value="2"/>
</dbReference>
<evidence type="ECO:0000259" key="15">
    <source>
        <dbReference type="PROSITE" id="PS50304"/>
    </source>
</evidence>
<dbReference type="InterPro" id="IPR002999">
    <property type="entry name" value="Tudor"/>
</dbReference>
<dbReference type="InterPro" id="IPR027417">
    <property type="entry name" value="P-loop_NTPase"/>
</dbReference>
<dbReference type="InterPro" id="IPR008978">
    <property type="entry name" value="HSP20-like_chaperone"/>
</dbReference>
<evidence type="ECO:0000256" key="13">
    <source>
        <dbReference type="ARBA" id="ARBA00047984"/>
    </source>
</evidence>
<dbReference type="GO" id="GO:0016787">
    <property type="term" value="F:hydrolase activity"/>
    <property type="evidence" value="ECO:0007669"/>
    <property type="project" value="UniProtKB-KW"/>
</dbReference>
<keyword evidence="6" id="KW-0221">Differentiation</keyword>
<evidence type="ECO:0000259" key="16">
    <source>
        <dbReference type="PROSITE" id="PS51192"/>
    </source>
</evidence>
<dbReference type="GO" id="GO:0003724">
    <property type="term" value="F:RNA helicase activity"/>
    <property type="evidence" value="ECO:0007669"/>
    <property type="project" value="UniProtKB-EC"/>
</dbReference>